<evidence type="ECO:0000256" key="1">
    <source>
        <dbReference type="ARBA" id="ARBA00023125"/>
    </source>
</evidence>
<dbReference type="InterPro" id="IPR010982">
    <property type="entry name" value="Lambda_DNA-bd_dom_sf"/>
</dbReference>
<proteinExistence type="predicted"/>
<keyword evidence="4" id="KW-1185">Reference proteome</keyword>
<comment type="caution">
    <text evidence="3">The sequence shown here is derived from an EMBL/GenBank/DDBJ whole genome shotgun (WGS) entry which is preliminary data.</text>
</comment>
<dbReference type="Proteomes" id="UP001549164">
    <property type="component" value="Unassembled WGS sequence"/>
</dbReference>
<dbReference type="Pfam" id="PF01381">
    <property type="entry name" value="HTH_3"/>
    <property type="match status" value="1"/>
</dbReference>
<feature type="domain" description="HTH cro/C1-type" evidence="2">
    <location>
        <begin position="17"/>
        <end position="71"/>
    </location>
</feature>
<sequence length="115" mass="13244">MEKVVPNFKKERPSYFFKEWRKHRRLTQEELASRIGVSASSVSQLENGKQGFTDSTLEAYAWALSCNPGDLLMRNPLEENEMWSIWDQASKADPAKQKQLIDFARYVLSRTGTDG</sequence>
<dbReference type="EMBL" id="JBEPLY010000017">
    <property type="protein sequence ID" value="MET3601838.1"/>
    <property type="molecule type" value="Genomic_DNA"/>
</dbReference>
<dbReference type="PANTHER" id="PTHR46797:SF1">
    <property type="entry name" value="METHYLPHOSPHONATE SYNTHASE"/>
    <property type="match status" value="1"/>
</dbReference>
<gene>
    <name evidence="3" type="ORF">ABID12_003801</name>
</gene>
<dbReference type="PANTHER" id="PTHR46797">
    <property type="entry name" value="HTH-TYPE TRANSCRIPTIONAL REGULATOR"/>
    <property type="match status" value="1"/>
</dbReference>
<protein>
    <submittedName>
        <fullName evidence="3">Transcriptional regulator with XRE-family HTH domain</fullName>
    </submittedName>
</protein>
<reference evidence="3 4" key="1">
    <citation type="submission" date="2024-06" db="EMBL/GenBank/DDBJ databases">
        <title>Genomic Encyclopedia of Type Strains, Phase IV (KMG-IV): sequencing the most valuable type-strain genomes for metagenomic binning, comparative biology and taxonomic classification.</title>
        <authorList>
            <person name="Goeker M."/>
        </authorList>
    </citation>
    <scope>NUCLEOTIDE SEQUENCE [LARGE SCALE GENOMIC DNA]</scope>
    <source>
        <strain evidence="3 4">DSM 28102</strain>
    </source>
</reference>
<dbReference type="RefSeq" id="WP_354435644.1">
    <property type="nucleotide sequence ID" value="NZ_JBEPLY010000017.1"/>
</dbReference>
<keyword evidence="1" id="KW-0238">DNA-binding</keyword>
<name>A0ABV2IFY6_9HYPH</name>
<accession>A0ABV2IFY6</accession>
<dbReference type="SMART" id="SM00530">
    <property type="entry name" value="HTH_XRE"/>
    <property type="match status" value="1"/>
</dbReference>
<evidence type="ECO:0000259" key="2">
    <source>
        <dbReference type="PROSITE" id="PS50943"/>
    </source>
</evidence>
<dbReference type="InterPro" id="IPR001387">
    <property type="entry name" value="Cro/C1-type_HTH"/>
</dbReference>
<dbReference type="PROSITE" id="PS50943">
    <property type="entry name" value="HTH_CROC1"/>
    <property type="match status" value="1"/>
</dbReference>
<organism evidence="3 4">
    <name type="scientific">Martelella mangrovi</name>
    <dbReference type="NCBI Taxonomy" id="1397477"/>
    <lineage>
        <taxon>Bacteria</taxon>
        <taxon>Pseudomonadati</taxon>
        <taxon>Pseudomonadota</taxon>
        <taxon>Alphaproteobacteria</taxon>
        <taxon>Hyphomicrobiales</taxon>
        <taxon>Aurantimonadaceae</taxon>
        <taxon>Martelella</taxon>
    </lineage>
</organism>
<evidence type="ECO:0000313" key="4">
    <source>
        <dbReference type="Proteomes" id="UP001549164"/>
    </source>
</evidence>
<dbReference type="InterPro" id="IPR050807">
    <property type="entry name" value="TransReg_Diox_bact_type"/>
</dbReference>
<dbReference type="CDD" id="cd00093">
    <property type="entry name" value="HTH_XRE"/>
    <property type="match status" value="1"/>
</dbReference>
<dbReference type="SUPFAM" id="SSF47413">
    <property type="entry name" value="lambda repressor-like DNA-binding domains"/>
    <property type="match status" value="1"/>
</dbReference>
<dbReference type="Gene3D" id="1.10.260.40">
    <property type="entry name" value="lambda repressor-like DNA-binding domains"/>
    <property type="match status" value="1"/>
</dbReference>
<evidence type="ECO:0000313" key="3">
    <source>
        <dbReference type="EMBL" id="MET3601838.1"/>
    </source>
</evidence>